<gene>
    <name evidence="1" type="ORF">MEUPH1_LOCUS11467</name>
</gene>
<keyword evidence="2" id="KW-1185">Reference proteome</keyword>
<dbReference type="Proteomes" id="UP001160148">
    <property type="component" value="Unassembled WGS sequence"/>
</dbReference>
<evidence type="ECO:0000313" key="1">
    <source>
        <dbReference type="EMBL" id="CAI6355638.1"/>
    </source>
</evidence>
<sequence>MSKKPMLTSDVLATSVAVVALRGIRRHDNYDDGKGARILEQLKRINQIFFRKSDIGGMFKRIYENEL</sequence>
<dbReference type="AlphaFoldDB" id="A0AAV0WIG2"/>
<organism evidence="1 2">
    <name type="scientific">Macrosiphum euphorbiae</name>
    <name type="common">potato aphid</name>
    <dbReference type="NCBI Taxonomy" id="13131"/>
    <lineage>
        <taxon>Eukaryota</taxon>
        <taxon>Metazoa</taxon>
        <taxon>Ecdysozoa</taxon>
        <taxon>Arthropoda</taxon>
        <taxon>Hexapoda</taxon>
        <taxon>Insecta</taxon>
        <taxon>Pterygota</taxon>
        <taxon>Neoptera</taxon>
        <taxon>Paraneoptera</taxon>
        <taxon>Hemiptera</taxon>
        <taxon>Sternorrhyncha</taxon>
        <taxon>Aphidomorpha</taxon>
        <taxon>Aphidoidea</taxon>
        <taxon>Aphididae</taxon>
        <taxon>Macrosiphini</taxon>
        <taxon>Macrosiphum</taxon>
    </lineage>
</organism>
<protein>
    <submittedName>
        <fullName evidence="1">Uncharacterized protein</fullName>
    </submittedName>
</protein>
<comment type="caution">
    <text evidence="1">The sequence shown here is derived from an EMBL/GenBank/DDBJ whole genome shotgun (WGS) entry which is preliminary data.</text>
</comment>
<name>A0AAV0WIG2_9HEMI</name>
<evidence type="ECO:0000313" key="2">
    <source>
        <dbReference type="Proteomes" id="UP001160148"/>
    </source>
</evidence>
<accession>A0AAV0WIG2</accession>
<dbReference type="EMBL" id="CARXXK010000002">
    <property type="protein sequence ID" value="CAI6355638.1"/>
    <property type="molecule type" value="Genomic_DNA"/>
</dbReference>
<proteinExistence type="predicted"/>
<reference evidence="1 2" key="1">
    <citation type="submission" date="2023-01" db="EMBL/GenBank/DDBJ databases">
        <authorList>
            <person name="Whitehead M."/>
        </authorList>
    </citation>
    <scope>NUCLEOTIDE SEQUENCE [LARGE SCALE GENOMIC DNA]</scope>
</reference>